<evidence type="ECO:0000256" key="1">
    <source>
        <dbReference type="ARBA" id="ARBA00009986"/>
    </source>
</evidence>
<organism evidence="4 5">
    <name type="scientific">Candidatus Roizmanbacteria bacterium RIFCSPLOWO2_01_FULL_37_12</name>
    <dbReference type="NCBI Taxonomy" id="1802056"/>
    <lineage>
        <taxon>Bacteria</taxon>
        <taxon>Candidatus Roizmaniibacteriota</taxon>
    </lineage>
</organism>
<dbReference type="EMBL" id="MGAG01000015">
    <property type="protein sequence ID" value="OGK41067.1"/>
    <property type="molecule type" value="Genomic_DNA"/>
</dbReference>
<dbReference type="InterPro" id="IPR016162">
    <property type="entry name" value="Ald_DH_N"/>
</dbReference>
<feature type="domain" description="Aldehyde dehydrogenase" evidence="3">
    <location>
        <begin position="2"/>
        <end position="283"/>
    </location>
</feature>
<reference evidence="4 5" key="1">
    <citation type="journal article" date="2016" name="Nat. Commun.">
        <title>Thousands of microbial genomes shed light on interconnected biogeochemical processes in an aquifer system.</title>
        <authorList>
            <person name="Anantharaman K."/>
            <person name="Brown C.T."/>
            <person name="Hug L.A."/>
            <person name="Sharon I."/>
            <person name="Castelle C.J."/>
            <person name="Probst A.J."/>
            <person name="Thomas B.C."/>
            <person name="Singh A."/>
            <person name="Wilkins M.J."/>
            <person name="Karaoz U."/>
            <person name="Brodie E.L."/>
            <person name="Williams K.H."/>
            <person name="Hubbard S.S."/>
            <person name="Banfield J.F."/>
        </authorList>
    </citation>
    <scope>NUCLEOTIDE SEQUENCE [LARGE SCALE GENOMIC DNA]</scope>
</reference>
<proteinExistence type="inferred from homology"/>
<dbReference type="InterPro" id="IPR016163">
    <property type="entry name" value="Ald_DH_C"/>
</dbReference>
<evidence type="ECO:0000256" key="2">
    <source>
        <dbReference type="ARBA" id="ARBA00023002"/>
    </source>
</evidence>
<name>A0A1F7ICI1_9BACT</name>
<comment type="caution">
    <text evidence="4">The sequence shown here is derived from an EMBL/GenBank/DDBJ whole genome shotgun (WGS) entry which is preliminary data.</text>
</comment>
<dbReference type="InterPro" id="IPR016161">
    <property type="entry name" value="Ald_DH/histidinol_DH"/>
</dbReference>
<dbReference type="PANTHER" id="PTHR42804">
    <property type="entry name" value="ALDEHYDE DEHYDROGENASE"/>
    <property type="match status" value="1"/>
</dbReference>
<sequence>MINKIDLPKGVFSEVYGAGDVGEQLINQNIDLIWFTGSSKVGKHLYEIAGRKFIKAILEMGGSNPVIMFDDVDIDKVLNKIYVKRFLNCGQVCDAMKRLIVHKSVFDEVVEKFKKIVESKKIGNPKNTDTELGSLVAKRQLELLESQVQDSVKKGAKIVTGGKRPKNLKGAYYLPTIITNIKHDMMVWREETFGPVLVIVPFSSDDEAIRLANDTRYGLGAQVYTKNKQRIQRFASEIQAGTIDFNEGNHWQPCTPFGGYKDSGMGREHGAMGFRELCQIKVIAAD</sequence>
<evidence type="ECO:0000313" key="4">
    <source>
        <dbReference type="EMBL" id="OGK41067.1"/>
    </source>
</evidence>
<accession>A0A1F7ICI1</accession>
<dbReference type="PANTHER" id="PTHR42804:SF1">
    <property type="entry name" value="ALDEHYDE DEHYDROGENASE-RELATED"/>
    <property type="match status" value="1"/>
</dbReference>
<dbReference type="InterPro" id="IPR015590">
    <property type="entry name" value="Aldehyde_DH_dom"/>
</dbReference>
<dbReference type="Gene3D" id="3.40.309.10">
    <property type="entry name" value="Aldehyde Dehydrogenase, Chain A, domain 2"/>
    <property type="match status" value="1"/>
</dbReference>
<dbReference type="Proteomes" id="UP000177698">
    <property type="component" value="Unassembled WGS sequence"/>
</dbReference>
<evidence type="ECO:0000259" key="3">
    <source>
        <dbReference type="Pfam" id="PF00171"/>
    </source>
</evidence>
<dbReference type="Gene3D" id="3.40.605.10">
    <property type="entry name" value="Aldehyde Dehydrogenase, Chain A, domain 1"/>
    <property type="match status" value="1"/>
</dbReference>
<comment type="similarity">
    <text evidence="1">Belongs to the aldehyde dehydrogenase family.</text>
</comment>
<gene>
    <name evidence="4" type="ORF">A2954_06055</name>
</gene>
<dbReference type="STRING" id="1802056.A2954_06055"/>
<dbReference type="AlphaFoldDB" id="A0A1F7ICI1"/>
<dbReference type="CDD" id="cd07078">
    <property type="entry name" value="ALDH"/>
    <property type="match status" value="1"/>
</dbReference>
<dbReference type="SUPFAM" id="SSF53720">
    <property type="entry name" value="ALDH-like"/>
    <property type="match status" value="1"/>
</dbReference>
<dbReference type="Pfam" id="PF00171">
    <property type="entry name" value="Aldedh"/>
    <property type="match status" value="1"/>
</dbReference>
<evidence type="ECO:0000313" key="5">
    <source>
        <dbReference type="Proteomes" id="UP000177698"/>
    </source>
</evidence>
<protein>
    <recommendedName>
        <fullName evidence="3">Aldehyde dehydrogenase domain-containing protein</fullName>
    </recommendedName>
</protein>
<keyword evidence="2" id="KW-0560">Oxidoreductase</keyword>
<dbReference type="FunFam" id="3.40.309.10:FF:000009">
    <property type="entry name" value="Aldehyde dehydrogenase A"/>
    <property type="match status" value="1"/>
</dbReference>
<dbReference type="GO" id="GO:0016620">
    <property type="term" value="F:oxidoreductase activity, acting on the aldehyde or oxo group of donors, NAD or NADP as acceptor"/>
    <property type="evidence" value="ECO:0007669"/>
    <property type="project" value="InterPro"/>
</dbReference>